<dbReference type="EMBL" id="PVEM01000016">
    <property type="protein sequence ID" value="PTD03395.1"/>
    <property type="molecule type" value="Genomic_DNA"/>
</dbReference>
<evidence type="ECO:0000256" key="5">
    <source>
        <dbReference type="SAM" id="Phobius"/>
    </source>
</evidence>
<evidence type="ECO:0000313" key="7">
    <source>
        <dbReference type="EMBL" id="QPC69035.1"/>
    </source>
</evidence>
<feature type="transmembrane region" description="Helical" evidence="5">
    <location>
        <begin position="386"/>
        <end position="407"/>
    </location>
</feature>
<dbReference type="Proteomes" id="UP000241587">
    <property type="component" value="Unassembled WGS sequence"/>
</dbReference>
<dbReference type="OrthoDB" id="5207033at2759"/>
<keyword evidence="2 5" id="KW-0812">Transmembrane</keyword>
<dbReference type="InterPro" id="IPR045863">
    <property type="entry name" value="CorA_TM1_TM2"/>
</dbReference>
<dbReference type="Proteomes" id="UP000663297">
    <property type="component" value="Chromosome 4"/>
</dbReference>
<dbReference type="EMBL" id="CP064750">
    <property type="protein sequence ID" value="QPC69035.1"/>
    <property type="molecule type" value="Genomic_DNA"/>
</dbReference>
<keyword evidence="8" id="KW-1185">Reference proteome</keyword>
<organism evidence="6 8">
    <name type="scientific">Fusarium culmorum</name>
    <dbReference type="NCBI Taxonomy" id="5516"/>
    <lineage>
        <taxon>Eukaryota</taxon>
        <taxon>Fungi</taxon>
        <taxon>Dikarya</taxon>
        <taxon>Ascomycota</taxon>
        <taxon>Pezizomycotina</taxon>
        <taxon>Sordariomycetes</taxon>
        <taxon>Hypocreomycetidae</taxon>
        <taxon>Hypocreales</taxon>
        <taxon>Nectriaceae</taxon>
        <taxon>Fusarium</taxon>
    </lineage>
</organism>
<dbReference type="AlphaFoldDB" id="A0A2T4GIS2"/>
<dbReference type="OMA" id="WSCFKIK"/>
<protein>
    <submittedName>
        <fullName evidence="6">Uncharacterized protein</fullName>
    </submittedName>
</protein>
<comment type="subcellular location">
    <subcellularLocation>
        <location evidence="1">Membrane</location>
        <topology evidence="1">Multi-pass membrane protein</topology>
    </subcellularLocation>
</comment>
<keyword evidence="3 5" id="KW-1133">Transmembrane helix</keyword>
<evidence type="ECO:0000256" key="3">
    <source>
        <dbReference type="ARBA" id="ARBA00022989"/>
    </source>
</evidence>
<dbReference type="SUPFAM" id="SSF144083">
    <property type="entry name" value="Magnesium transport protein CorA, transmembrane region"/>
    <property type="match status" value="1"/>
</dbReference>
<evidence type="ECO:0000256" key="4">
    <source>
        <dbReference type="ARBA" id="ARBA00023136"/>
    </source>
</evidence>
<keyword evidence="4 5" id="KW-0472">Membrane</keyword>
<evidence type="ECO:0000256" key="1">
    <source>
        <dbReference type="ARBA" id="ARBA00004141"/>
    </source>
</evidence>
<proteinExistence type="predicted"/>
<reference evidence="7" key="2">
    <citation type="submission" date="2020-11" db="EMBL/GenBank/DDBJ databases">
        <title>The chromosome-scale genome resource for two endophytic Fusarium species: F. culmorum and F. pseudograminearum.</title>
        <authorList>
            <person name="Yuan Z."/>
        </authorList>
    </citation>
    <scope>NUCLEOTIDE SEQUENCE</scope>
    <source>
        <strain evidence="7">Class2-1B</strain>
    </source>
</reference>
<gene>
    <name evidence="6" type="ORF">FCULG_00009199</name>
    <name evidence="7" type="ORF">HYE67_011266</name>
</gene>
<evidence type="ECO:0000313" key="6">
    <source>
        <dbReference type="EMBL" id="PTD03395.1"/>
    </source>
</evidence>
<evidence type="ECO:0000256" key="2">
    <source>
        <dbReference type="ARBA" id="ARBA00022692"/>
    </source>
</evidence>
<evidence type="ECO:0000313" key="8">
    <source>
        <dbReference type="Proteomes" id="UP000241587"/>
    </source>
</evidence>
<dbReference type="GO" id="GO:0016020">
    <property type="term" value="C:membrane"/>
    <property type="evidence" value="ECO:0007669"/>
    <property type="project" value="UniProtKB-SubCell"/>
</dbReference>
<name>A0A2T4GIS2_FUSCU</name>
<feature type="transmembrane region" description="Helical" evidence="5">
    <location>
        <begin position="344"/>
        <end position="366"/>
    </location>
</feature>
<dbReference type="Gene3D" id="1.20.58.340">
    <property type="entry name" value="Magnesium transport protein CorA, transmembrane region"/>
    <property type="match status" value="1"/>
</dbReference>
<reference evidence="6 8" key="1">
    <citation type="submission" date="2018-02" db="EMBL/GenBank/DDBJ databases">
        <title>Fusarium culmorum secondary metabolites in fungal-bacterial-plant interactions.</title>
        <authorList>
            <person name="Schmidt R."/>
        </authorList>
    </citation>
    <scope>NUCLEOTIDE SEQUENCE [LARGE SCALE GENOMIC DNA]</scope>
    <source>
        <strain evidence="6 8">PV</strain>
    </source>
</reference>
<accession>A0A2T4GIS2</accession>
<sequence length="447" mass="52163">MPQPSKRLHQNCKEFCVLSWDKGMFLLKCCCEEGLMGVGKKEWRGLKQIGPSEFYSDGLHPSLTTDSHVTVIFADADMVRECPSCRKCFTDEFLMPELWWSGYSRRSNGYFGSETFRDDEGELLALNTWSRFLVKQLVDQNTHVWHKFNIFTRWIASTQQTYLIVFEALKQTRLRELFPKPLLTNSHNDALNDPFWVYPRLLEQLSNLQDNSVWTVRDRVRGIEKEEWSKRPSPRYRHMHDTARHAIHVSETLEVAEKTVASIMQQHNVFRDEVGWGDRQRNAGFRRVDERLLWYDHILRSLRHRASANKERLLNEVQLAFNSVAQYDSRVAVKIGRATQSDSAAMKTIAFVTLAFLPGTFISALFSMSFFNVDDDTGQWTVSKKIWMYWSIAIPVTLITSGLWLLWQRCFPPAWIGEEEESANALRDLRRKIKRGDSARVDSYQMA</sequence>